<protein>
    <recommendedName>
        <fullName evidence="2">histidine kinase</fullName>
        <ecNumber evidence="2">2.7.13.3</ecNumber>
    </recommendedName>
</protein>
<dbReference type="EC" id="2.7.13.3" evidence="2"/>
<geneLocation type="plasmid" evidence="9 10">
    <name>unnamed1</name>
</geneLocation>
<proteinExistence type="predicted"/>
<evidence type="ECO:0000313" key="9">
    <source>
        <dbReference type="EMBL" id="WFS24943.1"/>
    </source>
</evidence>
<dbReference type="EMBL" id="CP117268">
    <property type="protein sequence ID" value="WFS24943.1"/>
    <property type="molecule type" value="Genomic_DNA"/>
</dbReference>
<keyword evidence="7" id="KW-0067">ATP-binding</keyword>
<evidence type="ECO:0000256" key="7">
    <source>
        <dbReference type="ARBA" id="ARBA00022840"/>
    </source>
</evidence>
<dbReference type="RefSeq" id="WP_142831823.1">
    <property type="nucleotide sequence ID" value="NZ_CP117268.1"/>
</dbReference>
<evidence type="ECO:0000256" key="2">
    <source>
        <dbReference type="ARBA" id="ARBA00012438"/>
    </source>
</evidence>
<dbReference type="InterPro" id="IPR011102">
    <property type="entry name" value="Sig_transdc_His_kinase_HWE"/>
</dbReference>
<keyword evidence="6 9" id="KW-0418">Kinase</keyword>
<evidence type="ECO:0000313" key="10">
    <source>
        <dbReference type="Proteomes" id="UP000318939"/>
    </source>
</evidence>
<dbReference type="PANTHER" id="PTHR41523:SF8">
    <property type="entry name" value="ETHYLENE RESPONSE SENSOR PROTEIN"/>
    <property type="match status" value="1"/>
</dbReference>
<comment type="catalytic activity">
    <reaction evidence="1">
        <text>ATP + protein L-histidine = ADP + protein N-phospho-L-histidine.</text>
        <dbReference type="EC" id="2.7.13.3"/>
    </reaction>
</comment>
<keyword evidence="3" id="KW-0597">Phosphoprotein</keyword>
<dbReference type="Proteomes" id="UP000318939">
    <property type="component" value="Plasmid unnamed1"/>
</dbReference>
<evidence type="ECO:0000259" key="8">
    <source>
        <dbReference type="SMART" id="SM00911"/>
    </source>
</evidence>
<evidence type="ECO:0000256" key="6">
    <source>
        <dbReference type="ARBA" id="ARBA00022777"/>
    </source>
</evidence>
<feature type="domain" description="Signal transduction histidine kinase HWE region" evidence="8">
    <location>
        <begin position="155"/>
        <end position="237"/>
    </location>
</feature>
<keyword evidence="10" id="KW-1185">Reference proteome</keyword>
<keyword evidence="4" id="KW-0808">Transferase</keyword>
<dbReference type="GO" id="GO:0016301">
    <property type="term" value="F:kinase activity"/>
    <property type="evidence" value="ECO:0007669"/>
    <property type="project" value="UniProtKB-KW"/>
</dbReference>
<sequence>MNDVPTDSELDWVLVLAPFRKDADYIAAFLREQMIEVMPAKAGDELGEHLARSPGIIVITHEALNPEAVARIAEHLAEQPDWSEVPIIVLLERSAPIARIRVQLQNSWPGARLLFHTRPIAPLELVNGIQSNLLVRLRQRQVRDSIERERELRLELNHRVKNILASVGSIFQMTRRGATTVEDLASNYTGRLQALSDVHTAVFEAGGEEVALSAVVDLTVSPYNKDGVSRIKVSGPGIVVSRNAGTTIALCLHELITNAIKYGALSRPEGHVEIVWTFAKDDSSDFSLNWTEVGGPMVREPTRQGYGTRYVRSALGSLFGTAPEIVFAPGGFRCSVSGPVKRISSGTTGS</sequence>
<dbReference type="InterPro" id="IPR036890">
    <property type="entry name" value="HATPase_C_sf"/>
</dbReference>
<keyword evidence="9" id="KW-0614">Plasmid</keyword>
<evidence type="ECO:0000256" key="4">
    <source>
        <dbReference type="ARBA" id="ARBA00022679"/>
    </source>
</evidence>
<dbReference type="SMART" id="SM00911">
    <property type="entry name" value="HWE_HK"/>
    <property type="match status" value="1"/>
</dbReference>
<accession>A0ABY8IMI2</accession>
<dbReference type="SUPFAM" id="SSF55874">
    <property type="entry name" value="ATPase domain of HSP90 chaperone/DNA topoisomerase II/histidine kinase"/>
    <property type="match status" value="1"/>
</dbReference>
<keyword evidence="5" id="KW-0547">Nucleotide-binding</keyword>
<dbReference type="Gene3D" id="3.30.565.10">
    <property type="entry name" value="Histidine kinase-like ATPase, C-terminal domain"/>
    <property type="match status" value="1"/>
</dbReference>
<gene>
    <name evidence="9" type="ORF">PR018_21850</name>
</gene>
<name>A0ABY8IMI2_9HYPH</name>
<reference evidence="9 10" key="2">
    <citation type="journal article" date="2023" name="MicrobiologyOpen">
        <title>Genomics of the tumorigenes clade of the family Rhizobiaceae and description of Rhizobium rhododendri sp. nov.</title>
        <authorList>
            <person name="Kuzmanovic N."/>
            <person name="diCenzo G.C."/>
            <person name="Bunk B."/>
            <person name="Sproeer C."/>
            <person name="Fruehling A."/>
            <person name="Neumann-Schaal M."/>
            <person name="Overmann J."/>
            <person name="Smalla K."/>
        </authorList>
    </citation>
    <scope>NUCLEOTIDE SEQUENCE [LARGE SCALE GENOMIC DNA]</scope>
    <source>
        <strain evidence="10">rho-6.2</strain>
        <plasmid evidence="9 10">unnamed1</plasmid>
    </source>
</reference>
<evidence type="ECO:0000256" key="3">
    <source>
        <dbReference type="ARBA" id="ARBA00022553"/>
    </source>
</evidence>
<reference evidence="9 10" key="1">
    <citation type="journal article" date="2019" name="Phytopathology">
        <title>A Novel Group of Rhizobium tumorigenes-Like Agrobacteria Associated with Crown Gall Disease of Rhododendron and Blueberry.</title>
        <authorList>
            <person name="Kuzmanovic N."/>
            <person name="Behrens P."/>
            <person name="Idczak E."/>
            <person name="Wagner S."/>
            <person name="Gotz M."/>
            <person name="Sproer C."/>
            <person name="Bunk B."/>
            <person name="Overmann J."/>
            <person name="Smalla K."/>
        </authorList>
    </citation>
    <scope>NUCLEOTIDE SEQUENCE [LARGE SCALE GENOMIC DNA]</scope>
    <source>
        <strain evidence="10">rho-6.2</strain>
    </source>
</reference>
<evidence type="ECO:0000256" key="1">
    <source>
        <dbReference type="ARBA" id="ARBA00000085"/>
    </source>
</evidence>
<organism evidence="9 10">
    <name type="scientific">Rhizobium rhododendri</name>
    <dbReference type="NCBI Taxonomy" id="2506430"/>
    <lineage>
        <taxon>Bacteria</taxon>
        <taxon>Pseudomonadati</taxon>
        <taxon>Pseudomonadota</taxon>
        <taxon>Alphaproteobacteria</taxon>
        <taxon>Hyphomicrobiales</taxon>
        <taxon>Rhizobiaceae</taxon>
        <taxon>Rhizobium/Agrobacterium group</taxon>
        <taxon>Rhizobium</taxon>
    </lineage>
</organism>
<evidence type="ECO:0000256" key="5">
    <source>
        <dbReference type="ARBA" id="ARBA00022741"/>
    </source>
</evidence>
<dbReference type="PANTHER" id="PTHR41523">
    <property type="entry name" value="TWO-COMPONENT SYSTEM SENSOR PROTEIN"/>
    <property type="match status" value="1"/>
</dbReference>
<dbReference type="Pfam" id="PF07536">
    <property type="entry name" value="HWE_HK"/>
    <property type="match status" value="1"/>
</dbReference>